<evidence type="ECO:0000259" key="1">
    <source>
        <dbReference type="PROSITE" id="PS50191"/>
    </source>
</evidence>
<dbReference type="PROSITE" id="PS50191">
    <property type="entry name" value="CRAL_TRIO"/>
    <property type="match status" value="1"/>
</dbReference>
<organism evidence="2 3">
    <name type="scientific">Spodoptera exigua</name>
    <name type="common">Beet armyworm</name>
    <name type="synonym">Noctua fulgens</name>
    <dbReference type="NCBI Taxonomy" id="7107"/>
    <lineage>
        <taxon>Eukaryota</taxon>
        <taxon>Metazoa</taxon>
        <taxon>Ecdysozoa</taxon>
        <taxon>Arthropoda</taxon>
        <taxon>Hexapoda</taxon>
        <taxon>Insecta</taxon>
        <taxon>Pterygota</taxon>
        <taxon>Neoptera</taxon>
        <taxon>Endopterygota</taxon>
        <taxon>Lepidoptera</taxon>
        <taxon>Glossata</taxon>
        <taxon>Ditrysia</taxon>
        <taxon>Noctuoidea</taxon>
        <taxon>Noctuidae</taxon>
        <taxon>Amphipyrinae</taxon>
        <taxon>Spodoptera</taxon>
    </lineage>
</organism>
<feature type="domain" description="CRAL-TRIO" evidence="1">
    <location>
        <begin position="162"/>
        <end position="258"/>
    </location>
</feature>
<dbReference type="GO" id="GO:0016020">
    <property type="term" value="C:membrane"/>
    <property type="evidence" value="ECO:0007669"/>
    <property type="project" value="TreeGrafter"/>
</dbReference>
<dbReference type="SUPFAM" id="SSF52087">
    <property type="entry name" value="CRAL/TRIO domain"/>
    <property type="match status" value="1"/>
</dbReference>
<keyword evidence="3" id="KW-1185">Reference proteome</keyword>
<dbReference type="CDD" id="cd00170">
    <property type="entry name" value="SEC14"/>
    <property type="match status" value="1"/>
</dbReference>
<dbReference type="PANTHER" id="PTHR10174:SF222">
    <property type="entry name" value="GH10083P-RELATED"/>
    <property type="match status" value="1"/>
</dbReference>
<dbReference type="GO" id="GO:1902936">
    <property type="term" value="F:phosphatidylinositol bisphosphate binding"/>
    <property type="evidence" value="ECO:0007669"/>
    <property type="project" value="TreeGrafter"/>
</dbReference>
<dbReference type="PANTHER" id="PTHR10174">
    <property type="entry name" value="ALPHA-TOCOPHEROL TRANSFER PROTEIN-RELATED"/>
    <property type="match status" value="1"/>
</dbReference>
<gene>
    <name evidence="2" type="ORF">HW555_011178</name>
</gene>
<comment type="caution">
    <text evidence="2">The sequence shown here is derived from an EMBL/GenBank/DDBJ whole genome shotgun (WGS) entry which is preliminary data.</text>
</comment>
<dbReference type="Proteomes" id="UP000648187">
    <property type="component" value="Unassembled WGS sequence"/>
</dbReference>
<sequence length="312" mass="36188">MEEIKPCPILEFNENQLTEVRKVVGYEDVDKLKQDLDIFEDWISKQPHFVLKQFDRGFLERYLIYCKGSIERAKQRFDKLCTYTNQMPEFLQNFDIRNEFVHLLNISQTCILPKPSADNYRVVLTTLTGADDDEFQLISYYRYLIVLVQYMMHHDYCVGYELVGDCTNFTLGTVKKMNPVIIHKALTMIVDALGQRMKKLHLISGSKFFDTIVLIFKQALSAKLAQRLVIHNNLESLYEHIPKQHLPKDLGGGLKTMNELSERTFKEVCTDEHLAVVKRMETATTDESCRPTAKFNEEYSGTPGSFKTLCVD</sequence>
<dbReference type="InterPro" id="IPR036865">
    <property type="entry name" value="CRAL-TRIO_dom_sf"/>
</dbReference>
<dbReference type="AlphaFoldDB" id="A0A835G9U8"/>
<dbReference type="InterPro" id="IPR001251">
    <property type="entry name" value="CRAL-TRIO_dom"/>
</dbReference>
<evidence type="ECO:0000313" key="2">
    <source>
        <dbReference type="EMBL" id="KAF9409463.1"/>
    </source>
</evidence>
<dbReference type="Pfam" id="PF00650">
    <property type="entry name" value="CRAL_TRIO"/>
    <property type="match status" value="1"/>
</dbReference>
<dbReference type="SUPFAM" id="SSF46938">
    <property type="entry name" value="CRAL/TRIO N-terminal domain"/>
    <property type="match status" value="1"/>
</dbReference>
<evidence type="ECO:0000313" key="3">
    <source>
        <dbReference type="Proteomes" id="UP000648187"/>
    </source>
</evidence>
<dbReference type="InterPro" id="IPR036273">
    <property type="entry name" value="CRAL/TRIO_N_dom_sf"/>
</dbReference>
<accession>A0A835G9U8</accession>
<proteinExistence type="predicted"/>
<protein>
    <recommendedName>
        <fullName evidence="1">CRAL-TRIO domain-containing protein</fullName>
    </recommendedName>
</protein>
<name>A0A835G9U8_SPOEX</name>
<dbReference type="EMBL" id="JACKWZ010000317">
    <property type="protein sequence ID" value="KAF9409463.1"/>
    <property type="molecule type" value="Genomic_DNA"/>
</dbReference>
<dbReference type="Gene3D" id="3.40.525.10">
    <property type="entry name" value="CRAL-TRIO lipid binding domain"/>
    <property type="match status" value="1"/>
</dbReference>
<reference evidence="2" key="1">
    <citation type="submission" date="2020-08" db="EMBL/GenBank/DDBJ databases">
        <title>Spodoptera exigua strain:BAW_Kor-Di-RS1 Genome sequencing and assembly.</title>
        <authorList>
            <person name="Kim J."/>
            <person name="Nam H.Y."/>
            <person name="Kwon M."/>
            <person name="Choi J.H."/>
            <person name="Cho S.R."/>
            <person name="Kim G.-H."/>
        </authorList>
    </citation>
    <scope>NUCLEOTIDE SEQUENCE</scope>
    <source>
        <strain evidence="2">BAW_Kor-Di-RS1</strain>
        <tissue evidence="2">Whole-body</tissue>
    </source>
</reference>